<dbReference type="EMBL" id="UOFL01000096">
    <property type="protein sequence ID" value="VAW76011.1"/>
    <property type="molecule type" value="Genomic_DNA"/>
</dbReference>
<gene>
    <name evidence="1" type="ORF">MNBD_GAMMA12-2678</name>
</gene>
<organism evidence="1">
    <name type="scientific">hydrothermal vent metagenome</name>
    <dbReference type="NCBI Taxonomy" id="652676"/>
    <lineage>
        <taxon>unclassified sequences</taxon>
        <taxon>metagenomes</taxon>
        <taxon>ecological metagenomes</taxon>
    </lineage>
</organism>
<protein>
    <submittedName>
        <fullName evidence="1">Uncharacterized protein</fullName>
    </submittedName>
</protein>
<sequence length="138" mass="16001">MKKDEFTLLHPSNLQISSKTTEGSVLAINGVKKRDMKTSWVWYDLPIAKIYNKNVILSLVFRNRNLNSLTITLEDNQLYGSNWNDWEEKKEKLRVAHTTLWFEKAGYSLGKYTWGEVWSSFDQKSGLGNGGINYYPCQ</sequence>
<name>A0A3B0Y8R8_9ZZZZ</name>
<reference evidence="1" key="1">
    <citation type="submission" date="2018-06" db="EMBL/GenBank/DDBJ databases">
        <authorList>
            <person name="Zhirakovskaya E."/>
        </authorList>
    </citation>
    <scope>NUCLEOTIDE SEQUENCE</scope>
</reference>
<evidence type="ECO:0000313" key="1">
    <source>
        <dbReference type="EMBL" id="VAW76011.1"/>
    </source>
</evidence>
<dbReference type="AlphaFoldDB" id="A0A3B0Y8R8"/>
<accession>A0A3B0Y8R8</accession>
<proteinExistence type="predicted"/>